<dbReference type="Proteomes" id="UP001152747">
    <property type="component" value="Unassembled WGS sequence"/>
</dbReference>
<protein>
    <submittedName>
        <fullName evidence="1">Uncharacterized protein</fullName>
    </submittedName>
</protein>
<comment type="caution">
    <text evidence="1">The sequence shown here is derived from an EMBL/GenBank/DDBJ whole genome shotgun (WGS) entry which is preliminary data.</text>
</comment>
<keyword evidence="2" id="KW-1185">Reference proteome</keyword>
<proteinExistence type="predicted"/>
<reference evidence="1" key="1">
    <citation type="submission" date="2022-11" db="EMBL/GenBank/DDBJ databases">
        <authorList>
            <person name="Kikuchi T."/>
        </authorList>
    </citation>
    <scope>NUCLEOTIDE SEQUENCE</scope>
    <source>
        <strain evidence="1">PS1010</strain>
    </source>
</reference>
<evidence type="ECO:0000313" key="1">
    <source>
        <dbReference type="EMBL" id="CAI5439917.1"/>
    </source>
</evidence>
<dbReference type="AlphaFoldDB" id="A0A9P1I747"/>
<dbReference type="EMBL" id="CANHGI010000001">
    <property type="protein sequence ID" value="CAI5439917.1"/>
    <property type="molecule type" value="Genomic_DNA"/>
</dbReference>
<name>A0A9P1I747_9PELO</name>
<evidence type="ECO:0000313" key="2">
    <source>
        <dbReference type="Proteomes" id="UP001152747"/>
    </source>
</evidence>
<accession>A0A9P1I747</accession>
<gene>
    <name evidence="1" type="ORF">CAMP_LOCUS2554</name>
</gene>
<organism evidence="1 2">
    <name type="scientific">Caenorhabditis angaria</name>
    <dbReference type="NCBI Taxonomy" id="860376"/>
    <lineage>
        <taxon>Eukaryota</taxon>
        <taxon>Metazoa</taxon>
        <taxon>Ecdysozoa</taxon>
        <taxon>Nematoda</taxon>
        <taxon>Chromadorea</taxon>
        <taxon>Rhabditida</taxon>
        <taxon>Rhabditina</taxon>
        <taxon>Rhabditomorpha</taxon>
        <taxon>Rhabditoidea</taxon>
        <taxon>Rhabditidae</taxon>
        <taxon>Peloderinae</taxon>
        <taxon>Caenorhabditis</taxon>
    </lineage>
</organism>
<sequence length="91" mass="10267">MGETAMTSSAHSPNSVLERYTISRQNSSIGFEIGNNVVLHMASHDEDESVRERDSSNVHTKIIMNHNCDVRQIAGRILTTHKKSHRFSVDF</sequence>